<keyword evidence="3" id="KW-1185">Reference proteome</keyword>
<dbReference type="InterPro" id="IPR052942">
    <property type="entry name" value="LPS_cholinephosphotransferase"/>
</dbReference>
<dbReference type="InterPro" id="IPR007074">
    <property type="entry name" value="LicD/FKTN/FKRP_NTP_transf"/>
</dbReference>
<dbReference type="EMBL" id="JANSKA010000004">
    <property type="protein sequence ID" value="MCR9036727.1"/>
    <property type="molecule type" value="Genomic_DNA"/>
</dbReference>
<comment type="caution">
    <text evidence="2">The sequence shown here is derived from an EMBL/GenBank/DDBJ whole genome shotgun (WGS) entry which is preliminary data.</text>
</comment>
<evidence type="ECO:0000259" key="1">
    <source>
        <dbReference type="Pfam" id="PF04991"/>
    </source>
</evidence>
<feature type="domain" description="LicD/FKTN/FKRP nucleotidyltransferase" evidence="1">
    <location>
        <begin position="30"/>
        <end position="255"/>
    </location>
</feature>
<dbReference type="PANTHER" id="PTHR43404">
    <property type="entry name" value="LIPOPOLYSACCHARIDE CHOLINEPHOSPHOTRANSFERASE LICD"/>
    <property type="match status" value="1"/>
</dbReference>
<reference evidence="2 3" key="1">
    <citation type="submission" date="2022-08" db="EMBL/GenBank/DDBJ databases">
        <title>Tractidigestivibacter montrealensis type strain KD21.</title>
        <authorList>
            <person name="Diop K."/>
            <person name="Richard C."/>
            <person name="Routy B."/>
        </authorList>
    </citation>
    <scope>NUCLEOTIDE SEQUENCE [LARGE SCALE GENOMIC DNA]</scope>
    <source>
        <strain evidence="2 3">KD21</strain>
    </source>
</reference>
<evidence type="ECO:0000313" key="2">
    <source>
        <dbReference type="EMBL" id="MCR9036727.1"/>
    </source>
</evidence>
<protein>
    <submittedName>
        <fullName evidence="2">LicD family protein</fullName>
    </submittedName>
</protein>
<dbReference type="Pfam" id="PF04991">
    <property type="entry name" value="LicD"/>
    <property type="match status" value="1"/>
</dbReference>
<name>A0ABT1Z947_9ACTN</name>
<evidence type="ECO:0000313" key="3">
    <source>
        <dbReference type="Proteomes" id="UP001204320"/>
    </source>
</evidence>
<gene>
    <name evidence="2" type="ORF">NVS32_07165</name>
</gene>
<dbReference type="RefSeq" id="WP_117651418.1">
    <property type="nucleotide sequence ID" value="NZ_JANSKA010000004.1"/>
</dbReference>
<dbReference type="Proteomes" id="UP001204320">
    <property type="component" value="Unassembled WGS sequence"/>
</dbReference>
<organism evidence="2 3">
    <name type="scientific">Tractidigestivibacter montrealensis</name>
    <dbReference type="NCBI Taxonomy" id="2972466"/>
    <lineage>
        <taxon>Bacteria</taxon>
        <taxon>Bacillati</taxon>
        <taxon>Actinomycetota</taxon>
        <taxon>Coriobacteriia</taxon>
        <taxon>Coriobacteriales</taxon>
        <taxon>Atopobiaceae</taxon>
        <taxon>Tractidigestivibacter</taxon>
    </lineage>
</organism>
<sequence>MDEMRPYPEGALERLQDAERSILGVVDALCRENGIDYFIDSGTCLGAVRHGGFIPWDDDTDIGMAYEDYQRFVELAPRALPKGYSLATCQNTPGLTSLWVKVFLDGTRFIDDVSMEAGCNQAIFLDVFPFFRQEANPARARAQKATCLRLQRMSYLHGIAHPKIPTDTSMRGLKATACSVLHHTIAQAWKPQELSCRLIEAAQPKEPLERWFNATYPLEGLYDTSDIFPTKDIAFDGMTLRAPHDCDAYLRVLYGDYHQLPPAEDRYTHLPRILDFGDGVNVMEQ</sequence>
<proteinExistence type="predicted"/>
<dbReference type="PANTHER" id="PTHR43404:SF2">
    <property type="entry name" value="LIPOPOLYSACCHARIDE CHOLINEPHOSPHOTRANSFERASE LICD"/>
    <property type="match status" value="1"/>
</dbReference>
<accession>A0ABT1Z947</accession>